<name>A0A9Q1RKV7_9SOLA</name>
<dbReference type="EMBL" id="JAJAGQ010000006">
    <property type="protein sequence ID" value="KAJ8561030.1"/>
    <property type="molecule type" value="Genomic_DNA"/>
</dbReference>
<accession>A0A9Q1RKV7</accession>
<protein>
    <submittedName>
        <fullName evidence="1">Uncharacterized protein</fullName>
    </submittedName>
</protein>
<sequence length="96" mass="10564">MDMREEKELDIVVPENGILGSHADNLVIDSVTVDGEPTEFEVFPHYLALENGDRWCSVSSITSAADAAGSVYLSHLDRELLANLPAKHDIEGEEMH</sequence>
<proteinExistence type="predicted"/>
<organism evidence="1 2">
    <name type="scientific">Anisodus acutangulus</name>
    <dbReference type="NCBI Taxonomy" id="402998"/>
    <lineage>
        <taxon>Eukaryota</taxon>
        <taxon>Viridiplantae</taxon>
        <taxon>Streptophyta</taxon>
        <taxon>Embryophyta</taxon>
        <taxon>Tracheophyta</taxon>
        <taxon>Spermatophyta</taxon>
        <taxon>Magnoliopsida</taxon>
        <taxon>eudicotyledons</taxon>
        <taxon>Gunneridae</taxon>
        <taxon>Pentapetalae</taxon>
        <taxon>asterids</taxon>
        <taxon>lamiids</taxon>
        <taxon>Solanales</taxon>
        <taxon>Solanaceae</taxon>
        <taxon>Solanoideae</taxon>
        <taxon>Hyoscyameae</taxon>
        <taxon>Anisodus</taxon>
    </lineage>
</organism>
<dbReference type="Proteomes" id="UP001152561">
    <property type="component" value="Unassembled WGS sequence"/>
</dbReference>
<keyword evidence="2" id="KW-1185">Reference proteome</keyword>
<comment type="caution">
    <text evidence="1">The sequence shown here is derived from an EMBL/GenBank/DDBJ whole genome shotgun (WGS) entry which is preliminary data.</text>
</comment>
<gene>
    <name evidence="1" type="ORF">K7X08_027220</name>
</gene>
<reference evidence="2" key="1">
    <citation type="journal article" date="2023" name="Proc. Natl. Acad. Sci. U.S.A.">
        <title>Genomic and structural basis for evolution of tropane alkaloid biosynthesis.</title>
        <authorList>
            <person name="Wanga Y.-J."/>
            <person name="Taina T."/>
            <person name="Yua J.-Y."/>
            <person name="Lia J."/>
            <person name="Xua B."/>
            <person name="Chenc J."/>
            <person name="D'Auriad J.C."/>
            <person name="Huanga J.-P."/>
            <person name="Huanga S.-X."/>
        </authorList>
    </citation>
    <scope>NUCLEOTIDE SEQUENCE [LARGE SCALE GENOMIC DNA]</scope>
    <source>
        <strain evidence="2">cv. KIB-2019</strain>
    </source>
</reference>
<dbReference type="AlphaFoldDB" id="A0A9Q1RKV7"/>
<evidence type="ECO:0000313" key="1">
    <source>
        <dbReference type="EMBL" id="KAJ8561030.1"/>
    </source>
</evidence>
<evidence type="ECO:0000313" key="2">
    <source>
        <dbReference type="Proteomes" id="UP001152561"/>
    </source>
</evidence>
<dbReference type="OrthoDB" id="1725250at2759"/>